<evidence type="ECO:0000256" key="2">
    <source>
        <dbReference type="SAM" id="SignalP"/>
    </source>
</evidence>
<name>A0AAW0P3K2_9GOBI</name>
<protein>
    <recommendedName>
        <fullName evidence="3">Myb-like domain-containing protein</fullName>
    </recommendedName>
</protein>
<evidence type="ECO:0000256" key="1">
    <source>
        <dbReference type="SAM" id="MobiDB-lite"/>
    </source>
</evidence>
<feature type="compositionally biased region" description="Basic residues" evidence="1">
    <location>
        <begin position="552"/>
        <end position="568"/>
    </location>
</feature>
<comment type="caution">
    <text evidence="4">The sequence shown here is derived from an EMBL/GenBank/DDBJ whole genome shotgun (WGS) entry which is preliminary data.</text>
</comment>
<feature type="compositionally biased region" description="Basic and acidic residues" evidence="1">
    <location>
        <begin position="388"/>
        <end position="401"/>
    </location>
</feature>
<dbReference type="PANTHER" id="PTHR23098:SF23">
    <property type="entry name" value="MYB-RELATED TRANSCRIPTION FACTOR, PARTNER OF PROFILIN-LIKE ISOFORM X2-RELATED"/>
    <property type="match status" value="1"/>
</dbReference>
<evidence type="ECO:0000313" key="5">
    <source>
        <dbReference type="Proteomes" id="UP001460270"/>
    </source>
</evidence>
<reference evidence="5" key="1">
    <citation type="submission" date="2024-04" db="EMBL/GenBank/DDBJ databases">
        <title>Salinicola lusitanus LLJ914,a marine bacterium isolated from the Okinawa Trough.</title>
        <authorList>
            <person name="Li J."/>
        </authorList>
    </citation>
    <scope>NUCLEOTIDE SEQUENCE [LARGE SCALE GENOMIC DNA]</scope>
</reference>
<dbReference type="GO" id="GO:0005634">
    <property type="term" value="C:nucleus"/>
    <property type="evidence" value="ECO:0007669"/>
    <property type="project" value="TreeGrafter"/>
</dbReference>
<dbReference type="SMART" id="SM00717">
    <property type="entry name" value="SANT"/>
    <property type="match status" value="1"/>
</dbReference>
<feature type="region of interest" description="Disordered" evidence="1">
    <location>
        <begin position="388"/>
        <end position="414"/>
    </location>
</feature>
<gene>
    <name evidence="4" type="ORF">WMY93_015131</name>
</gene>
<dbReference type="InterPro" id="IPR001005">
    <property type="entry name" value="SANT/Myb"/>
</dbReference>
<accession>A0AAW0P3K2</accession>
<sequence length="568" mass="62261">MKRLLLLLLFILHCDCSEFQGGVVTYYHQKTLQNGSVQMEIRHKTTFKSCTAAHFSCPSEGCLTLSYTDTLIDNVTGNFCQIESVWTWIAPSDAPFVLSLGGYQWTSPTVNGVVNVSFSVLVDLRNRSDTGRPNISPLITVPPIIRVPWNCPRSEYLMSFDPDGDQVRCRFAVKNSNPPECEQCTTPSVINYISSPCGFYVPSSSSSISSSQGLYVVQLVMEDFPRTQITLNQTDGTKEVKSTWHSLSKIPVQFLLSVEADVPSCYFGVYLPEFVSPTPTKGAVFRVLINETLLINITAQASNSTSNSPRMAEFPGKERSERFKPEETKLLVELVRSKQNAIYGDSKTGPKPNDAKQAWEEIAACISSSSGVVRSAFQCRKRYNDVRRRGKDKAATFRREMAGTGGGPSTVEPLTPAEELAVSTLPSESIEGFGGIEKGLAAPSSSKNASPPGPSTLPDTAPIDHRSNARPRDQPFLDLQKRGFDRVEKELRGLRRNVANLMAPLNSIAASLARLSEARSPAPTASPHADVSLSDQPAAPAERLSEPQGRRGSSRGRPRLRRRGGRKL</sequence>
<dbReference type="InterPro" id="IPR028002">
    <property type="entry name" value="Myb_DNA-bind_5"/>
</dbReference>
<keyword evidence="5" id="KW-1185">Reference proteome</keyword>
<organism evidence="4 5">
    <name type="scientific">Mugilogobius chulae</name>
    <name type="common">yellowstripe goby</name>
    <dbReference type="NCBI Taxonomy" id="88201"/>
    <lineage>
        <taxon>Eukaryota</taxon>
        <taxon>Metazoa</taxon>
        <taxon>Chordata</taxon>
        <taxon>Craniata</taxon>
        <taxon>Vertebrata</taxon>
        <taxon>Euteleostomi</taxon>
        <taxon>Actinopterygii</taxon>
        <taxon>Neopterygii</taxon>
        <taxon>Teleostei</taxon>
        <taxon>Neoteleostei</taxon>
        <taxon>Acanthomorphata</taxon>
        <taxon>Gobiaria</taxon>
        <taxon>Gobiiformes</taxon>
        <taxon>Gobioidei</taxon>
        <taxon>Gobiidae</taxon>
        <taxon>Gobionellinae</taxon>
        <taxon>Mugilogobius</taxon>
    </lineage>
</organism>
<feature type="compositionally biased region" description="Low complexity" evidence="1">
    <location>
        <begin position="441"/>
        <end position="450"/>
    </location>
</feature>
<feature type="domain" description="Myb-like" evidence="3">
    <location>
        <begin position="319"/>
        <end position="389"/>
    </location>
</feature>
<feature type="region of interest" description="Disordered" evidence="1">
    <location>
        <begin position="516"/>
        <end position="568"/>
    </location>
</feature>
<proteinExistence type="predicted"/>
<dbReference type="Proteomes" id="UP001460270">
    <property type="component" value="Unassembled WGS sequence"/>
</dbReference>
<evidence type="ECO:0000259" key="3">
    <source>
        <dbReference type="SMART" id="SM00717"/>
    </source>
</evidence>
<dbReference type="PANTHER" id="PTHR23098">
    <property type="entry name" value="AGAP001331-PA-RELATED"/>
    <property type="match status" value="1"/>
</dbReference>
<evidence type="ECO:0000313" key="4">
    <source>
        <dbReference type="EMBL" id="KAK7910447.1"/>
    </source>
</evidence>
<feature type="chain" id="PRO_5043889298" description="Myb-like domain-containing protein" evidence="2">
    <location>
        <begin position="17"/>
        <end position="568"/>
    </location>
</feature>
<feature type="region of interest" description="Disordered" evidence="1">
    <location>
        <begin position="432"/>
        <end position="481"/>
    </location>
</feature>
<dbReference type="EMBL" id="JBBPFD010000010">
    <property type="protein sequence ID" value="KAK7910447.1"/>
    <property type="molecule type" value="Genomic_DNA"/>
</dbReference>
<keyword evidence="2" id="KW-0732">Signal</keyword>
<dbReference type="Pfam" id="PF13873">
    <property type="entry name" value="Myb_DNA-bind_5"/>
    <property type="match status" value="1"/>
</dbReference>
<dbReference type="CDD" id="cd00167">
    <property type="entry name" value="SANT"/>
    <property type="match status" value="1"/>
</dbReference>
<feature type="signal peptide" evidence="2">
    <location>
        <begin position="1"/>
        <end position="16"/>
    </location>
</feature>
<dbReference type="Gene3D" id="1.10.10.60">
    <property type="entry name" value="Homeodomain-like"/>
    <property type="match status" value="1"/>
</dbReference>
<dbReference type="AlphaFoldDB" id="A0AAW0P3K2"/>
<feature type="compositionally biased region" description="Basic and acidic residues" evidence="1">
    <location>
        <begin position="462"/>
        <end position="481"/>
    </location>
</feature>